<sequence>MVKLDRYEFVLHLMHDYIKVRNFWCYLVNGRYFSSFFSDNVLTWVHVNLRPNKYFSDSWEDDAAIAIRVQTKMHNIIICESFDKSLMKDIMTLLTPFFVKINSDEIVYTTNKEAMCRLVIRDHSFMYMLKYSTYIRPCSITLAELWDIKKGLTLACTTRLTNVCIELDSKVILNLITIGCTSSLSCYNLVSNIKKHFSLKIYGVLLPYLS</sequence>
<dbReference type="Proteomes" id="UP000257109">
    <property type="component" value="Unassembled WGS sequence"/>
</dbReference>
<feature type="non-terminal residue" evidence="2">
    <location>
        <position position="1"/>
    </location>
</feature>
<organism evidence="2 3">
    <name type="scientific">Mucuna pruriens</name>
    <name type="common">Velvet bean</name>
    <name type="synonym">Dolichos pruriens</name>
    <dbReference type="NCBI Taxonomy" id="157652"/>
    <lineage>
        <taxon>Eukaryota</taxon>
        <taxon>Viridiplantae</taxon>
        <taxon>Streptophyta</taxon>
        <taxon>Embryophyta</taxon>
        <taxon>Tracheophyta</taxon>
        <taxon>Spermatophyta</taxon>
        <taxon>Magnoliopsida</taxon>
        <taxon>eudicotyledons</taxon>
        <taxon>Gunneridae</taxon>
        <taxon>Pentapetalae</taxon>
        <taxon>rosids</taxon>
        <taxon>fabids</taxon>
        <taxon>Fabales</taxon>
        <taxon>Fabaceae</taxon>
        <taxon>Papilionoideae</taxon>
        <taxon>50 kb inversion clade</taxon>
        <taxon>NPAAA clade</taxon>
        <taxon>indigoferoid/millettioid clade</taxon>
        <taxon>Phaseoleae</taxon>
        <taxon>Mucuna</taxon>
    </lineage>
</organism>
<dbReference type="AlphaFoldDB" id="A0A371F3M4"/>
<evidence type="ECO:0000259" key="1">
    <source>
        <dbReference type="Pfam" id="PF13456"/>
    </source>
</evidence>
<dbReference type="Pfam" id="PF13456">
    <property type="entry name" value="RVT_3"/>
    <property type="match status" value="1"/>
</dbReference>
<reference evidence="2" key="1">
    <citation type="submission" date="2018-05" db="EMBL/GenBank/DDBJ databases">
        <title>Draft genome of Mucuna pruriens seed.</title>
        <authorList>
            <person name="Nnadi N.E."/>
            <person name="Vos R."/>
            <person name="Hasami M.H."/>
            <person name="Devisetty U.K."/>
            <person name="Aguiy J.C."/>
        </authorList>
    </citation>
    <scope>NUCLEOTIDE SEQUENCE [LARGE SCALE GENOMIC DNA]</scope>
    <source>
        <strain evidence="2">JCA_2017</strain>
    </source>
</reference>
<evidence type="ECO:0000313" key="3">
    <source>
        <dbReference type="Proteomes" id="UP000257109"/>
    </source>
</evidence>
<keyword evidence="3" id="KW-1185">Reference proteome</keyword>
<protein>
    <recommendedName>
        <fullName evidence="1">RNase H type-1 domain-containing protein</fullName>
    </recommendedName>
</protein>
<dbReference type="CDD" id="cd06222">
    <property type="entry name" value="RNase_H_like"/>
    <property type="match status" value="1"/>
</dbReference>
<evidence type="ECO:0000313" key="2">
    <source>
        <dbReference type="EMBL" id="RDX72902.1"/>
    </source>
</evidence>
<dbReference type="GO" id="GO:0004523">
    <property type="term" value="F:RNA-DNA hybrid ribonuclease activity"/>
    <property type="evidence" value="ECO:0007669"/>
    <property type="project" value="InterPro"/>
</dbReference>
<accession>A0A371F3M4</accession>
<name>A0A371F3M4_MUCPR</name>
<dbReference type="PANTHER" id="PTHR47723">
    <property type="entry name" value="OS05G0353850 PROTEIN"/>
    <property type="match status" value="1"/>
</dbReference>
<feature type="domain" description="RNase H type-1" evidence="1">
    <location>
        <begin position="110"/>
        <end position="197"/>
    </location>
</feature>
<dbReference type="InterPro" id="IPR053151">
    <property type="entry name" value="RNase_H-like"/>
</dbReference>
<dbReference type="PANTHER" id="PTHR47723:SF19">
    <property type="entry name" value="POLYNUCLEOTIDYL TRANSFERASE, RIBONUCLEASE H-LIKE SUPERFAMILY PROTEIN"/>
    <property type="match status" value="1"/>
</dbReference>
<dbReference type="EMBL" id="QJKJ01010718">
    <property type="protein sequence ID" value="RDX72902.1"/>
    <property type="molecule type" value="Genomic_DNA"/>
</dbReference>
<gene>
    <name evidence="2" type="ORF">CR513_47558</name>
</gene>
<dbReference type="InterPro" id="IPR002156">
    <property type="entry name" value="RNaseH_domain"/>
</dbReference>
<dbReference type="GO" id="GO:0003676">
    <property type="term" value="F:nucleic acid binding"/>
    <property type="evidence" value="ECO:0007669"/>
    <property type="project" value="InterPro"/>
</dbReference>
<proteinExistence type="predicted"/>
<dbReference type="InterPro" id="IPR044730">
    <property type="entry name" value="RNase_H-like_dom_plant"/>
</dbReference>
<comment type="caution">
    <text evidence="2">The sequence shown here is derived from an EMBL/GenBank/DDBJ whole genome shotgun (WGS) entry which is preliminary data.</text>
</comment>
<dbReference type="OrthoDB" id="1751956at2759"/>